<organism evidence="1 2">
    <name type="scientific">Sphaerodactylus townsendi</name>
    <dbReference type="NCBI Taxonomy" id="933632"/>
    <lineage>
        <taxon>Eukaryota</taxon>
        <taxon>Metazoa</taxon>
        <taxon>Chordata</taxon>
        <taxon>Craniata</taxon>
        <taxon>Vertebrata</taxon>
        <taxon>Euteleostomi</taxon>
        <taxon>Lepidosauria</taxon>
        <taxon>Squamata</taxon>
        <taxon>Bifurcata</taxon>
        <taxon>Gekkota</taxon>
        <taxon>Sphaerodactylidae</taxon>
        <taxon>Sphaerodactylus</taxon>
    </lineage>
</organism>
<evidence type="ECO:0000313" key="2">
    <source>
        <dbReference type="Proteomes" id="UP000827872"/>
    </source>
</evidence>
<dbReference type="Proteomes" id="UP000827872">
    <property type="component" value="Linkage Group LG05"/>
</dbReference>
<keyword evidence="2" id="KW-1185">Reference proteome</keyword>
<protein>
    <submittedName>
        <fullName evidence="1">Uncharacterized protein</fullName>
    </submittedName>
</protein>
<reference evidence="1" key="1">
    <citation type="submission" date="2021-08" db="EMBL/GenBank/DDBJ databases">
        <title>The first chromosome-level gecko genome reveals the dynamic sex chromosomes of Neotropical dwarf geckos (Sphaerodactylidae: Sphaerodactylus).</title>
        <authorList>
            <person name="Pinto B.J."/>
            <person name="Keating S.E."/>
            <person name="Gamble T."/>
        </authorList>
    </citation>
    <scope>NUCLEOTIDE SEQUENCE</scope>
    <source>
        <strain evidence="1">TG3544</strain>
    </source>
</reference>
<name>A0ACB8F3N3_9SAUR</name>
<comment type="caution">
    <text evidence="1">The sequence shown here is derived from an EMBL/GenBank/DDBJ whole genome shotgun (WGS) entry which is preliminary data.</text>
</comment>
<evidence type="ECO:0000313" key="1">
    <source>
        <dbReference type="EMBL" id="KAH7999754.1"/>
    </source>
</evidence>
<dbReference type="EMBL" id="CM037618">
    <property type="protein sequence ID" value="KAH7999754.1"/>
    <property type="molecule type" value="Genomic_DNA"/>
</dbReference>
<accession>A0ACB8F3N3</accession>
<gene>
    <name evidence="1" type="ORF">K3G42_018287</name>
</gene>
<sequence>MSDDEMPLSSAVKRLYQPKSVSFYVPDLGTAKKVDAATNSSSKMKASKKSDSEGNVRVHPKERSPKENTEQIPPGQHGTLTEPHQKLLHASKKNTIKRRKNPEFSAAAQKTSDSSKEVISSRASVNKLPENGNITATCISSPSKNNSAIRITEGTLPASHLQAPNYISDSPSLSPNGTSIMTVSVNALSSDNTISQNTASDIPTILVSSEALMEDVPDTAFLSCHQESLKTATKLQMPDGMTGANNMENYDTKRVNENPERNNELSRTFASDALIASVVLREESIQTEEQWAHNENKVFQKSMVKVSILSNISSLSSNPEMDRNVSDVHMNNESDKLEVPNNQFDEGSREHEDGKVPPEPSVLSEYKVISYGEEAEKSLIPCSTNKAEICVLAPTQSATSADYDKELPLQMGQSKISFSNNNYPSLLCYKDKKPFSI</sequence>
<proteinExistence type="predicted"/>